<dbReference type="EMBL" id="MNAD01001395">
    <property type="protein sequence ID" value="OJT05729.1"/>
    <property type="molecule type" value="Genomic_DNA"/>
</dbReference>
<protein>
    <submittedName>
        <fullName evidence="2">Uncharacterized protein</fullName>
    </submittedName>
</protein>
<feature type="region of interest" description="Disordered" evidence="1">
    <location>
        <begin position="144"/>
        <end position="195"/>
    </location>
</feature>
<dbReference type="OrthoDB" id="10543262at2759"/>
<sequence>MSTIPALAQPPASASQAYTPVPSSTSSTPTLRTRGIRVVIPSTQATARAATAATTPIHGHTSNSAASSPHALFGILETPTHGHGDFVIPSPSSHYRDSPTTPTQPRMSARTRRRSSLFSYSSVDDEDADASAWVAGVGTRGLTLSPMAEEGDEHELHDHEDEHKHENGRDGDVESSGAGYSTDEAHTDAPLLNAA</sequence>
<feature type="region of interest" description="Disordered" evidence="1">
    <location>
        <begin position="75"/>
        <end position="113"/>
    </location>
</feature>
<comment type="caution">
    <text evidence="2">The sequence shown here is derived from an EMBL/GenBank/DDBJ whole genome shotgun (WGS) entry which is preliminary data.</text>
</comment>
<feature type="compositionally biased region" description="Low complexity" evidence="1">
    <location>
        <begin position="1"/>
        <end position="30"/>
    </location>
</feature>
<feature type="compositionally biased region" description="Polar residues" evidence="1">
    <location>
        <begin position="90"/>
        <end position="106"/>
    </location>
</feature>
<name>A0A1M2VDN7_TRAPU</name>
<gene>
    <name evidence="2" type="ORF">TRAPUB_3447</name>
</gene>
<organism evidence="2 3">
    <name type="scientific">Trametes pubescens</name>
    <name type="common">White-rot fungus</name>
    <dbReference type="NCBI Taxonomy" id="154538"/>
    <lineage>
        <taxon>Eukaryota</taxon>
        <taxon>Fungi</taxon>
        <taxon>Dikarya</taxon>
        <taxon>Basidiomycota</taxon>
        <taxon>Agaricomycotina</taxon>
        <taxon>Agaricomycetes</taxon>
        <taxon>Polyporales</taxon>
        <taxon>Polyporaceae</taxon>
        <taxon>Trametes</taxon>
    </lineage>
</organism>
<reference evidence="2 3" key="1">
    <citation type="submission" date="2016-10" db="EMBL/GenBank/DDBJ databases">
        <title>Genome sequence of the basidiomycete white-rot fungus Trametes pubescens.</title>
        <authorList>
            <person name="Makela M.R."/>
            <person name="Granchi Z."/>
            <person name="Peng M."/>
            <person name="De Vries R.P."/>
            <person name="Grigoriev I."/>
            <person name="Riley R."/>
            <person name="Hilden K."/>
        </authorList>
    </citation>
    <scope>NUCLEOTIDE SEQUENCE [LARGE SCALE GENOMIC DNA]</scope>
    <source>
        <strain evidence="2 3">FBCC735</strain>
    </source>
</reference>
<evidence type="ECO:0000313" key="2">
    <source>
        <dbReference type="EMBL" id="OJT05729.1"/>
    </source>
</evidence>
<accession>A0A1M2VDN7</accession>
<dbReference type="OMA" id="QHEDERA"/>
<proteinExistence type="predicted"/>
<feature type="region of interest" description="Disordered" evidence="1">
    <location>
        <begin position="47"/>
        <end position="66"/>
    </location>
</feature>
<evidence type="ECO:0000313" key="3">
    <source>
        <dbReference type="Proteomes" id="UP000184267"/>
    </source>
</evidence>
<dbReference type="AlphaFoldDB" id="A0A1M2VDN7"/>
<feature type="compositionally biased region" description="Basic and acidic residues" evidence="1">
    <location>
        <begin position="154"/>
        <end position="172"/>
    </location>
</feature>
<feature type="region of interest" description="Disordered" evidence="1">
    <location>
        <begin position="1"/>
        <end position="35"/>
    </location>
</feature>
<dbReference type="Proteomes" id="UP000184267">
    <property type="component" value="Unassembled WGS sequence"/>
</dbReference>
<evidence type="ECO:0000256" key="1">
    <source>
        <dbReference type="SAM" id="MobiDB-lite"/>
    </source>
</evidence>
<keyword evidence="3" id="KW-1185">Reference proteome</keyword>